<comment type="caution">
    <text evidence="1">The sequence shown here is derived from an EMBL/GenBank/DDBJ whole genome shotgun (WGS) entry which is preliminary data.</text>
</comment>
<sequence length="73" mass="8584">MKQTVTHLIKHRETGLYVTNRSTEQNDTIKYSTDRRDGREFDGIDKSVIDMNAHVAVKHTHTEDDTYEKVEYD</sequence>
<reference evidence="1 2" key="1">
    <citation type="journal article" date="2012" name="BMC Genomics">
        <title>Comparative genomic analysis of the genus Staphylococcus including Staphylococcus aureus and its newly described sister species Staphylococcus simiae.</title>
        <authorList>
            <person name="Suzuki H."/>
            <person name="Lefebure T."/>
            <person name="Pavinski Bitar P."/>
            <person name="Stanhope M.J."/>
        </authorList>
    </citation>
    <scope>NUCLEOTIDE SEQUENCE [LARGE SCALE GENOMIC DNA]</scope>
    <source>
        <strain evidence="1 2">CCM 7213</strain>
    </source>
</reference>
<evidence type="ECO:0000313" key="2">
    <source>
        <dbReference type="Proteomes" id="UP000005413"/>
    </source>
</evidence>
<keyword evidence="2" id="KW-1185">Reference proteome</keyword>
<dbReference type="OrthoDB" id="2412665at2"/>
<dbReference type="RefSeq" id="WP_002464464.1">
    <property type="nucleotide sequence ID" value="NZ_AEUN01000463.1"/>
</dbReference>
<evidence type="ECO:0000313" key="1">
    <source>
        <dbReference type="EMBL" id="EHJ07514.1"/>
    </source>
</evidence>
<dbReference type="Proteomes" id="UP000005413">
    <property type="component" value="Unassembled WGS sequence"/>
</dbReference>
<organism evidence="1 2">
    <name type="scientific">Staphylococcus simiae CCM 7213 = CCUG 51256</name>
    <dbReference type="NCBI Taxonomy" id="911238"/>
    <lineage>
        <taxon>Bacteria</taxon>
        <taxon>Bacillati</taxon>
        <taxon>Bacillota</taxon>
        <taxon>Bacilli</taxon>
        <taxon>Bacillales</taxon>
        <taxon>Staphylococcaceae</taxon>
        <taxon>Staphylococcus</taxon>
    </lineage>
</organism>
<dbReference type="InterPro" id="IPR018918">
    <property type="entry name" value="DUF2483"/>
</dbReference>
<dbReference type="Pfam" id="PF10656">
    <property type="entry name" value="DUF2483"/>
    <property type="match status" value="1"/>
</dbReference>
<dbReference type="PATRIC" id="fig|911238.3.peg.1538"/>
<protein>
    <recommendedName>
        <fullName evidence="3">DUF2483 domain-containing protein</fullName>
    </recommendedName>
</protein>
<gene>
    <name evidence="1" type="ORF">SS7213T_08842</name>
</gene>
<proteinExistence type="predicted"/>
<evidence type="ECO:0008006" key="3">
    <source>
        <dbReference type="Google" id="ProtNLM"/>
    </source>
</evidence>
<name>G5JJV9_9STAP</name>
<accession>G5JJV9</accession>
<dbReference type="EMBL" id="AEUN01000463">
    <property type="protein sequence ID" value="EHJ07514.1"/>
    <property type="molecule type" value="Genomic_DNA"/>
</dbReference>
<dbReference type="AlphaFoldDB" id="G5JJV9"/>